<dbReference type="SMART" id="SM00367">
    <property type="entry name" value="LRR_CC"/>
    <property type="match status" value="4"/>
</dbReference>
<gene>
    <name evidence="1" type="ORF">BRAFLDRAFT_91932</name>
</gene>
<dbReference type="AlphaFoldDB" id="C3YB35"/>
<dbReference type="InterPro" id="IPR006553">
    <property type="entry name" value="Leu-rich_rpt_Cys-con_subtyp"/>
</dbReference>
<dbReference type="Gene3D" id="3.80.10.10">
    <property type="entry name" value="Ribonuclease Inhibitor"/>
    <property type="match status" value="2"/>
</dbReference>
<dbReference type="STRING" id="7739.C3YB35"/>
<proteinExistence type="predicted"/>
<name>C3YB35_BRAFL</name>
<dbReference type="SUPFAM" id="SSF52047">
    <property type="entry name" value="RNI-like"/>
    <property type="match status" value="2"/>
</dbReference>
<dbReference type="InParanoid" id="C3YB35"/>
<dbReference type="PANTHER" id="PTHR13318">
    <property type="entry name" value="PARTNER OF PAIRED, ISOFORM B-RELATED"/>
    <property type="match status" value="1"/>
</dbReference>
<protein>
    <recommendedName>
        <fullName evidence="2">F-box domain-containing protein</fullName>
    </recommendedName>
</protein>
<accession>C3YB35</accession>
<dbReference type="FunFam" id="3.80.10.10:FF:001439">
    <property type="entry name" value="Uncharacterized protein"/>
    <property type="match status" value="1"/>
</dbReference>
<dbReference type="InterPro" id="IPR032675">
    <property type="entry name" value="LRR_dom_sf"/>
</dbReference>
<reference evidence="1" key="1">
    <citation type="journal article" date="2008" name="Nature">
        <title>The amphioxus genome and the evolution of the chordate karyotype.</title>
        <authorList>
            <consortium name="US DOE Joint Genome Institute (JGI-PGF)"/>
            <person name="Putnam N.H."/>
            <person name="Butts T."/>
            <person name="Ferrier D.E.K."/>
            <person name="Furlong R.F."/>
            <person name="Hellsten U."/>
            <person name="Kawashima T."/>
            <person name="Robinson-Rechavi M."/>
            <person name="Shoguchi E."/>
            <person name="Terry A."/>
            <person name="Yu J.-K."/>
            <person name="Benito-Gutierrez E.L."/>
            <person name="Dubchak I."/>
            <person name="Garcia-Fernandez J."/>
            <person name="Gibson-Brown J.J."/>
            <person name="Grigoriev I.V."/>
            <person name="Horton A.C."/>
            <person name="de Jong P.J."/>
            <person name="Jurka J."/>
            <person name="Kapitonov V.V."/>
            <person name="Kohara Y."/>
            <person name="Kuroki Y."/>
            <person name="Lindquist E."/>
            <person name="Lucas S."/>
            <person name="Osoegawa K."/>
            <person name="Pennacchio L.A."/>
            <person name="Salamov A.A."/>
            <person name="Satou Y."/>
            <person name="Sauka-Spengler T."/>
            <person name="Schmutz J."/>
            <person name="Shin-I T."/>
            <person name="Toyoda A."/>
            <person name="Bronner-Fraser M."/>
            <person name="Fujiyama A."/>
            <person name="Holland L.Z."/>
            <person name="Holland P.W.H."/>
            <person name="Satoh N."/>
            <person name="Rokhsar D.S."/>
        </authorList>
    </citation>
    <scope>NUCLEOTIDE SEQUENCE [LARGE SCALE GENOMIC DNA]</scope>
    <source>
        <strain evidence="1">S238N-H82</strain>
        <tissue evidence="1">Testes</tissue>
    </source>
</reference>
<organism>
    <name type="scientific">Branchiostoma floridae</name>
    <name type="common">Florida lancelet</name>
    <name type="synonym">Amphioxus</name>
    <dbReference type="NCBI Taxonomy" id="7739"/>
    <lineage>
        <taxon>Eukaryota</taxon>
        <taxon>Metazoa</taxon>
        <taxon>Chordata</taxon>
        <taxon>Cephalochordata</taxon>
        <taxon>Leptocardii</taxon>
        <taxon>Amphioxiformes</taxon>
        <taxon>Branchiostomatidae</taxon>
        <taxon>Branchiostoma</taxon>
    </lineage>
</organism>
<dbReference type="EMBL" id="GG666496">
    <property type="protein sequence ID" value="EEN62497.1"/>
    <property type="molecule type" value="Genomic_DNA"/>
</dbReference>
<dbReference type="eggNOG" id="KOG4341">
    <property type="taxonomic scope" value="Eukaryota"/>
</dbReference>
<evidence type="ECO:0008006" key="2">
    <source>
        <dbReference type="Google" id="ProtNLM"/>
    </source>
</evidence>
<evidence type="ECO:0000313" key="1">
    <source>
        <dbReference type="EMBL" id="EEN62497.1"/>
    </source>
</evidence>
<dbReference type="FunFam" id="3.80.10.10:FF:002237">
    <property type="entry name" value="Uncharacterized protein"/>
    <property type="match status" value="1"/>
</dbReference>
<sequence>MADSWMASFTRANLYQDLLDHLVETKQLQAWHLEHVAHESLKTLRLKSCSKVLDVDSVKLISMRCPNLEEVSLFKCKKLPVQSIQLMVGNLAHLRVLNINCTTADDTTMKTLARGCPELEELGIMNTNVTDVGLFELCGLGESGEGCKKLAVLQMYDLAKVTLFGVSYVIRALKELRKVTTEHNIGLAVYGIYQECLLHNLPLLPLKLDLVSFSSSTAEQSSGVKTFTPAPASYIKGLILCPNLKVLVLNAEMLADMDEEILLGLSKLTRLAVADSYPELDDGTFHRDVLPFLSKVGAKLTLDWATLVGFSDLDMLAVSAHCPKVQNLVFQSVQGIARMPDWQVEDSAFQNINSFYLDILVDDVPQESLRYQLERVLKNAPKLKHLHLEYVHCFTDDFMSDVMKCNKLEFLENLELIECHGVTRKTIEALLSTAHNLGVVAVHNCDQLKQADLDYLTELAAMQNIDLCVVDKFDKEYEANNNNREEQLEEELEVSVD</sequence>